<feature type="domain" description="Plant bHLH transcription factor ACT-like" evidence="4">
    <location>
        <begin position="76"/>
        <end position="152"/>
    </location>
</feature>
<accession>A0A9D3UR87</accession>
<sequence>MAKKVQRRAASRRKLQLLRTLTNSKSVRRRSIILNVLLHFHKLKVKLEEIQREYQNLMAIRNEYFSLLKHIQIPKEVKVEKLGEDQFVVKVRCNRGGDKLVSIVEAFEELGLNVVRARVCCNHIFAMEAIVVAQDQQTTKTKDVTQAILKAIDKQGGERILVT</sequence>
<evidence type="ECO:0000259" key="4">
    <source>
        <dbReference type="Pfam" id="PF22754"/>
    </source>
</evidence>
<protein>
    <recommendedName>
        <fullName evidence="4">Plant bHLH transcription factor ACT-like domain-containing protein</fullName>
    </recommendedName>
</protein>
<comment type="caution">
    <text evidence="5">The sequence shown here is derived from an EMBL/GenBank/DDBJ whole genome shotgun (WGS) entry which is preliminary data.</text>
</comment>
<name>A0A9D3UR87_9ROSI</name>
<dbReference type="EMBL" id="JAIQCV010000010">
    <property type="protein sequence ID" value="KAH1055950.1"/>
    <property type="molecule type" value="Genomic_DNA"/>
</dbReference>
<evidence type="ECO:0000313" key="6">
    <source>
        <dbReference type="Proteomes" id="UP000828251"/>
    </source>
</evidence>
<dbReference type="InterPro" id="IPR051358">
    <property type="entry name" value="TF_AMS/ICE1/BHLH6-like"/>
</dbReference>
<evidence type="ECO:0000313" key="5">
    <source>
        <dbReference type="EMBL" id="KAH1055950.1"/>
    </source>
</evidence>
<evidence type="ECO:0000256" key="2">
    <source>
        <dbReference type="ARBA" id="ARBA00023125"/>
    </source>
</evidence>
<dbReference type="PANTHER" id="PTHR31945">
    <property type="entry name" value="TRANSCRIPTION FACTOR SCREAM2-RELATED"/>
    <property type="match status" value="1"/>
</dbReference>
<dbReference type="AlphaFoldDB" id="A0A9D3UR87"/>
<reference evidence="5 6" key="1">
    <citation type="journal article" date="2021" name="Plant Biotechnol. J.">
        <title>Multi-omics assisted identification of the key and species-specific regulatory components of drought-tolerant mechanisms in Gossypium stocksii.</title>
        <authorList>
            <person name="Yu D."/>
            <person name="Ke L."/>
            <person name="Zhang D."/>
            <person name="Wu Y."/>
            <person name="Sun Y."/>
            <person name="Mei J."/>
            <person name="Sun J."/>
            <person name="Sun Y."/>
        </authorList>
    </citation>
    <scope>NUCLEOTIDE SEQUENCE [LARGE SCALE GENOMIC DNA]</scope>
    <source>
        <strain evidence="6">cv. E1</strain>
        <tissue evidence="5">Leaf</tissue>
    </source>
</reference>
<keyword evidence="3" id="KW-0539">Nucleus</keyword>
<gene>
    <name evidence="5" type="ORF">J1N35_034015</name>
</gene>
<evidence type="ECO:0000256" key="3">
    <source>
        <dbReference type="ARBA" id="ARBA00023242"/>
    </source>
</evidence>
<dbReference type="Proteomes" id="UP000828251">
    <property type="component" value="Unassembled WGS sequence"/>
</dbReference>
<proteinExistence type="predicted"/>
<dbReference type="PANTHER" id="PTHR31945:SF27">
    <property type="entry name" value="TRANSCRIPTION FACTOR BHLH35-LIKE PROTEIN"/>
    <property type="match status" value="1"/>
</dbReference>
<dbReference type="InterPro" id="IPR054502">
    <property type="entry name" value="bHLH-TF_ACT-like_plant"/>
</dbReference>
<dbReference type="OrthoDB" id="1057417at2759"/>
<keyword evidence="2" id="KW-0238">DNA-binding</keyword>
<organism evidence="5 6">
    <name type="scientific">Gossypium stocksii</name>
    <dbReference type="NCBI Taxonomy" id="47602"/>
    <lineage>
        <taxon>Eukaryota</taxon>
        <taxon>Viridiplantae</taxon>
        <taxon>Streptophyta</taxon>
        <taxon>Embryophyta</taxon>
        <taxon>Tracheophyta</taxon>
        <taxon>Spermatophyta</taxon>
        <taxon>Magnoliopsida</taxon>
        <taxon>eudicotyledons</taxon>
        <taxon>Gunneridae</taxon>
        <taxon>Pentapetalae</taxon>
        <taxon>rosids</taxon>
        <taxon>malvids</taxon>
        <taxon>Malvales</taxon>
        <taxon>Malvaceae</taxon>
        <taxon>Malvoideae</taxon>
        <taxon>Gossypium</taxon>
    </lineage>
</organism>
<evidence type="ECO:0000256" key="1">
    <source>
        <dbReference type="ARBA" id="ARBA00004123"/>
    </source>
</evidence>
<dbReference type="Pfam" id="PF22754">
    <property type="entry name" value="bHLH-TF_ACT-like_plant"/>
    <property type="match status" value="1"/>
</dbReference>
<dbReference type="GO" id="GO:0003700">
    <property type="term" value="F:DNA-binding transcription factor activity"/>
    <property type="evidence" value="ECO:0007669"/>
    <property type="project" value="TreeGrafter"/>
</dbReference>
<dbReference type="GO" id="GO:0043565">
    <property type="term" value="F:sequence-specific DNA binding"/>
    <property type="evidence" value="ECO:0007669"/>
    <property type="project" value="TreeGrafter"/>
</dbReference>
<dbReference type="GO" id="GO:0005634">
    <property type="term" value="C:nucleus"/>
    <property type="evidence" value="ECO:0007669"/>
    <property type="project" value="UniProtKB-SubCell"/>
</dbReference>
<comment type="subcellular location">
    <subcellularLocation>
        <location evidence="1">Nucleus</location>
    </subcellularLocation>
</comment>
<keyword evidence="6" id="KW-1185">Reference proteome</keyword>